<comment type="caution">
    <text evidence="2">The sequence shown here is derived from an EMBL/GenBank/DDBJ whole genome shotgun (WGS) entry which is preliminary data.</text>
</comment>
<dbReference type="Proteomes" id="UP000052020">
    <property type="component" value="Unassembled WGS sequence"/>
</dbReference>
<reference evidence="2 3" key="1">
    <citation type="journal article" date="2015" name="Microbiome">
        <title>Genomic resolution of linkages in carbon, nitrogen, and sulfur cycling among widespread estuary sediment bacteria.</title>
        <authorList>
            <person name="Baker B.J."/>
            <person name="Lazar C.S."/>
            <person name="Teske A.P."/>
            <person name="Dick G.J."/>
        </authorList>
    </citation>
    <scope>NUCLEOTIDE SEQUENCE [LARGE SCALE GENOMIC DNA]</scope>
    <source>
        <strain evidence="2">DG_56</strain>
    </source>
</reference>
<sequence>MDRGLRPLSLGLAIGILWGAGVLLTGLIAAFSEWASEAVFVLASVYIGYSATIAGSLIGTAWALVDGFVCGVIIAWLYNRFTPRSAVS</sequence>
<dbReference type="AlphaFoldDB" id="A0A0S7XI69"/>
<dbReference type="NCBIfam" id="NF037947">
    <property type="entry name" value="holin_4"/>
    <property type="match status" value="1"/>
</dbReference>
<gene>
    <name evidence="2" type="ORF">AMK68_05230</name>
</gene>
<keyword evidence="1" id="KW-1133">Transmembrane helix</keyword>
<organism evidence="2 3">
    <name type="scientific">candidate division KD3-62 bacterium DG_56</name>
    <dbReference type="NCBI Taxonomy" id="1704032"/>
    <lineage>
        <taxon>Bacteria</taxon>
        <taxon>candidate division KD3-62</taxon>
    </lineage>
</organism>
<keyword evidence="1" id="KW-0472">Membrane</keyword>
<proteinExistence type="predicted"/>
<dbReference type="EMBL" id="LIZY01000128">
    <property type="protein sequence ID" value="KPJ62174.1"/>
    <property type="molecule type" value="Genomic_DNA"/>
</dbReference>
<evidence type="ECO:0008006" key="4">
    <source>
        <dbReference type="Google" id="ProtNLM"/>
    </source>
</evidence>
<feature type="transmembrane region" description="Helical" evidence="1">
    <location>
        <begin position="12"/>
        <end position="31"/>
    </location>
</feature>
<protein>
    <recommendedName>
        <fullName evidence="4">Membrane-associated protein</fullName>
    </recommendedName>
</protein>
<evidence type="ECO:0000256" key="1">
    <source>
        <dbReference type="SAM" id="Phobius"/>
    </source>
</evidence>
<accession>A0A0S7XI69</accession>
<evidence type="ECO:0000313" key="2">
    <source>
        <dbReference type="EMBL" id="KPJ62174.1"/>
    </source>
</evidence>
<name>A0A0S7XI69_9BACT</name>
<evidence type="ECO:0000313" key="3">
    <source>
        <dbReference type="Proteomes" id="UP000052020"/>
    </source>
</evidence>
<keyword evidence="1" id="KW-0812">Transmembrane</keyword>
<feature type="transmembrane region" description="Helical" evidence="1">
    <location>
        <begin position="51"/>
        <end position="78"/>
    </location>
</feature>